<name>A0A9Q1L3X5_9SOLA</name>
<dbReference type="Proteomes" id="UP001152561">
    <property type="component" value="Unassembled WGS sequence"/>
</dbReference>
<evidence type="ECO:0000313" key="3">
    <source>
        <dbReference type="Proteomes" id="UP001152561"/>
    </source>
</evidence>
<protein>
    <submittedName>
        <fullName evidence="2">Uncharacterized protein</fullName>
    </submittedName>
</protein>
<evidence type="ECO:0000313" key="2">
    <source>
        <dbReference type="EMBL" id="KAJ8527694.1"/>
    </source>
</evidence>
<feature type="region of interest" description="Disordered" evidence="1">
    <location>
        <begin position="1"/>
        <end position="20"/>
    </location>
</feature>
<dbReference type="EMBL" id="JAJAGQ010000023">
    <property type="protein sequence ID" value="KAJ8527694.1"/>
    <property type="molecule type" value="Genomic_DNA"/>
</dbReference>
<proteinExistence type="predicted"/>
<gene>
    <name evidence="2" type="ORF">K7X08_015145</name>
</gene>
<sequence length="209" mass="23289">MESDLNNAKQEEVAELKNASNSRPADIFEVPPAVLDTPIGNFLNPTDFNSYLSTLPDPTLCDFTEYVVVVVMVLIGSNCDVDTPLKLKLTSRNFACKVFAEITYKEIDMNKNEEEKIIPIGNDILQLVPVNVEKPPLWIGSPFSSFDDLVMFNIQHGLGISQCLEETFGVLSTCRYNQFINIGITCPFSGLDHADLSSVYIYFHLLNLG</sequence>
<dbReference type="AlphaFoldDB" id="A0A9Q1L3X5"/>
<dbReference type="OrthoDB" id="2013610at2759"/>
<reference evidence="3" key="1">
    <citation type="journal article" date="2023" name="Proc. Natl. Acad. Sci. U.S.A.">
        <title>Genomic and structural basis for evolution of tropane alkaloid biosynthesis.</title>
        <authorList>
            <person name="Wanga Y.-J."/>
            <person name="Taina T."/>
            <person name="Yua J.-Y."/>
            <person name="Lia J."/>
            <person name="Xua B."/>
            <person name="Chenc J."/>
            <person name="D'Auriad J.C."/>
            <person name="Huanga J.-P."/>
            <person name="Huanga S.-X."/>
        </authorList>
    </citation>
    <scope>NUCLEOTIDE SEQUENCE [LARGE SCALE GENOMIC DNA]</scope>
    <source>
        <strain evidence="3">cv. KIB-2019</strain>
    </source>
</reference>
<evidence type="ECO:0000256" key="1">
    <source>
        <dbReference type="SAM" id="MobiDB-lite"/>
    </source>
</evidence>
<comment type="caution">
    <text evidence="2">The sequence shown here is derived from an EMBL/GenBank/DDBJ whole genome shotgun (WGS) entry which is preliminary data.</text>
</comment>
<keyword evidence="3" id="KW-1185">Reference proteome</keyword>
<accession>A0A9Q1L3X5</accession>
<organism evidence="2 3">
    <name type="scientific">Anisodus acutangulus</name>
    <dbReference type="NCBI Taxonomy" id="402998"/>
    <lineage>
        <taxon>Eukaryota</taxon>
        <taxon>Viridiplantae</taxon>
        <taxon>Streptophyta</taxon>
        <taxon>Embryophyta</taxon>
        <taxon>Tracheophyta</taxon>
        <taxon>Spermatophyta</taxon>
        <taxon>Magnoliopsida</taxon>
        <taxon>eudicotyledons</taxon>
        <taxon>Gunneridae</taxon>
        <taxon>Pentapetalae</taxon>
        <taxon>asterids</taxon>
        <taxon>lamiids</taxon>
        <taxon>Solanales</taxon>
        <taxon>Solanaceae</taxon>
        <taxon>Solanoideae</taxon>
        <taxon>Hyoscyameae</taxon>
        <taxon>Anisodus</taxon>
    </lineage>
</organism>